<evidence type="ECO:0000313" key="1">
    <source>
        <dbReference type="EMBL" id="KAK6757860.1"/>
    </source>
</evidence>
<proteinExistence type="predicted"/>
<comment type="caution">
    <text evidence="1">The sequence shown here is derived from an EMBL/GenBank/DDBJ whole genome shotgun (WGS) entry which is preliminary data.</text>
</comment>
<sequence>MVLSSKPSRSSNSDSTQIKFKHIAILCHKILTEEALKCESSPDDHVCALRQTHSQTVNIEKVFPVQQLDHHASTFARLCQFNQLLRGMPIYRYGTNATCTIKHDGSRTRCTRSNVCA</sequence>
<gene>
    <name evidence="1" type="primary">Necator_chrV.g20383</name>
    <name evidence="1" type="ORF">RB195_015590</name>
</gene>
<name>A0ABR1E6H2_NECAM</name>
<protein>
    <submittedName>
        <fullName evidence="1">Uncharacterized protein</fullName>
    </submittedName>
</protein>
<accession>A0ABR1E6H2</accession>
<organism evidence="1 2">
    <name type="scientific">Necator americanus</name>
    <name type="common">Human hookworm</name>
    <dbReference type="NCBI Taxonomy" id="51031"/>
    <lineage>
        <taxon>Eukaryota</taxon>
        <taxon>Metazoa</taxon>
        <taxon>Ecdysozoa</taxon>
        <taxon>Nematoda</taxon>
        <taxon>Chromadorea</taxon>
        <taxon>Rhabditida</taxon>
        <taxon>Rhabditina</taxon>
        <taxon>Rhabditomorpha</taxon>
        <taxon>Strongyloidea</taxon>
        <taxon>Ancylostomatidae</taxon>
        <taxon>Bunostominae</taxon>
        <taxon>Necator</taxon>
    </lineage>
</organism>
<dbReference type="Proteomes" id="UP001303046">
    <property type="component" value="Unassembled WGS sequence"/>
</dbReference>
<keyword evidence="2" id="KW-1185">Reference proteome</keyword>
<dbReference type="EMBL" id="JAVFWL010000005">
    <property type="protein sequence ID" value="KAK6757860.1"/>
    <property type="molecule type" value="Genomic_DNA"/>
</dbReference>
<evidence type="ECO:0000313" key="2">
    <source>
        <dbReference type="Proteomes" id="UP001303046"/>
    </source>
</evidence>
<reference evidence="1 2" key="1">
    <citation type="submission" date="2023-08" db="EMBL/GenBank/DDBJ databases">
        <title>A Necator americanus chromosomal reference genome.</title>
        <authorList>
            <person name="Ilik V."/>
            <person name="Petrzelkova K.J."/>
            <person name="Pardy F."/>
            <person name="Fuh T."/>
            <person name="Niatou-Singa F.S."/>
            <person name="Gouil Q."/>
            <person name="Baker L."/>
            <person name="Ritchie M.E."/>
            <person name="Jex A.R."/>
            <person name="Gazzola D."/>
            <person name="Li H."/>
            <person name="Toshio Fujiwara R."/>
            <person name="Zhan B."/>
            <person name="Aroian R.V."/>
            <person name="Pafco B."/>
            <person name="Schwarz E.M."/>
        </authorList>
    </citation>
    <scope>NUCLEOTIDE SEQUENCE [LARGE SCALE GENOMIC DNA]</scope>
    <source>
        <strain evidence="1 2">Aroian</strain>
        <tissue evidence="1">Whole animal</tissue>
    </source>
</reference>